<keyword evidence="3" id="KW-1185">Reference proteome</keyword>
<dbReference type="OrthoDB" id="3265692at2759"/>
<reference evidence="2" key="1">
    <citation type="submission" date="2022-07" db="EMBL/GenBank/DDBJ databases">
        <title>Genome Sequence of Agrocybe chaxingu.</title>
        <authorList>
            <person name="Buettner E."/>
        </authorList>
    </citation>
    <scope>NUCLEOTIDE SEQUENCE</scope>
    <source>
        <strain evidence="2">MP-N11</strain>
    </source>
</reference>
<evidence type="ECO:0000256" key="1">
    <source>
        <dbReference type="SAM" id="MobiDB-lite"/>
    </source>
</evidence>
<gene>
    <name evidence="2" type="ORF">NLJ89_g2857</name>
</gene>
<name>A0A9W8MXT2_9AGAR</name>
<comment type="caution">
    <text evidence="2">The sequence shown here is derived from an EMBL/GenBank/DDBJ whole genome shotgun (WGS) entry which is preliminary data.</text>
</comment>
<evidence type="ECO:0000313" key="3">
    <source>
        <dbReference type="Proteomes" id="UP001148786"/>
    </source>
</evidence>
<organism evidence="2 3">
    <name type="scientific">Agrocybe chaxingu</name>
    <dbReference type="NCBI Taxonomy" id="84603"/>
    <lineage>
        <taxon>Eukaryota</taxon>
        <taxon>Fungi</taxon>
        <taxon>Dikarya</taxon>
        <taxon>Basidiomycota</taxon>
        <taxon>Agaricomycotina</taxon>
        <taxon>Agaricomycetes</taxon>
        <taxon>Agaricomycetidae</taxon>
        <taxon>Agaricales</taxon>
        <taxon>Agaricineae</taxon>
        <taxon>Strophariaceae</taxon>
        <taxon>Agrocybe</taxon>
    </lineage>
</organism>
<feature type="compositionally biased region" description="Low complexity" evidence="1">
    <location>
        <begin position="136"/>
        <end position="149"/>
    </location>
</feature>
<proteinExistence type="predicted"/>
<protein>
    <submittedName>
        <fullName evidence="2">Uncharacterized protein</fullName>
    </submittedName>
</protein>
<feature type="region of interest" description="Disordered" evidence="1">
    <location>
        <begin position="1"/>
        <end position="73"/>
    </location>
</feature>
<feature type="region of interest" description="Disordered" evidence="1">
    <location>
        <begin position="103"/>
        <end position="149"/>
    </location>
</feature>
<evidence type="ECO:0000313" key="2">
    <source>
        <dbReference type="EMBL" id="KAJ3513604.1"/>
    </source>
</evidence>
<dbReference type="EMBL" id="JANKHO010000189">
    <property type="protein sequence ID" value="KAJ3513604.1"/>
    <property type="molecule type" value="Genomic_DNA"/>
</dbReference>
<feature type="compositionally biased region" description="Low complexity" evidence="1">
    <location>
        <begin position="1"/>
        <end position="17"/>
    </location>
</feature>
<dbReference type="Proteomes" id="UP001148786">
    <property type="component" value="Unassembled WGS sequence"/>
</dbReference>
<accession>A0A9W8MXT2</accession>
<dbReference type="AlphaFoldDB" id="A0A9W8MXT2"/>
<sequence>MASSSDQQSSQSSPQRPRASRIMDTVKRSLNPSSTPKKRYQDYSKSGMQSTYEESNPTSLQQFRDPEATSTSRPTIEQIAMGLHVSRTPHLRPLAASPYAFSQRNSAPHSTKPYDHHHHRSTPITLPPPPTRSSMKKPSTTVTSSSGSPALTPAFSSGIAVDIDSHIIGTVCIAESSLVCCYQVPHVSLPASEQVGIGTDVARLFRSFIPTE</sequence>
<feature type="compositionally biased region" description="Polar residues" evidence="1">
    <location>
        <begin position="43"/>
        <end position="73"/>
    </location>
</feature>